<comment type="caution">
    <text evidence="9">The sequence shown here is derived from an EMBL/GenBank/DDBJ whole genome shotgun (WGS) entry which is preliminary data.</text>
</comment>
<evidence type="ECO:0000313" key="9">
    <source>
        <dbReference type="EMBL" id="GES35118.1"/>
    </source>
</evidence>
<evidence type="ECO:0000256" key="7">
    <source>
        <dbReference type="ARBA" id="ARBA00023033"/>
    </source>
</evidence>
<keyword evidence="3" id="KW-0285">Flavoprotein</keyword>
<evidence type="ECO:0000256" key="5">
    <source>
        <dbReference type="ARBA" id="ARBA00022857"/>
    </source>
</evidence>
<dbReference type="InterPro" id="IPR050775">
    <property type="entry name" value="FAD-binding_Monooxygenases"/>
</dbReference>
<protein>
    <submittedName>
        <fullName evidence="9">Cyclohexanone monooxygenase</fullName>
        <ecNumber evidence="9">1.14.13.22</ecNumber>
    </submittedName>
</protein>
<dbReference type="Pfam" id="PF00743">
    <property type="entry name" value="FMO-like"/>
    <property type="match status" value="1"/>
</dbReference>
<reference evidence="9 10" key="1">
    <citation type="journal article" date="2018" name="Biodegradation">
        <title>1,4-Dioxane degradation characteristics of Rhodococcus aetherivorans JCM 14343.</title>
        <authorList>
            <person name="Inoue D."/>
            <person name="Tsunoda T."/>
            <person name="Yamamoto N."/>
            <person name="Ike M."/>
            <person name="Sei K."/>
        </authorList>
    </citation>
    <scope>NUCLEOTIDE SEQUENCE [LARGE SCALE GENOMIC DNA]</scope>
    <source>
        <strain evidence="9 10">JCM 14343</strain>
    </source>
</reference>
<comment type="cofactor">
    <cofactor evidence="1">
        <name>FAD</name>
        <dbReference type="ChEBI" id="CHEBI:57692"/>
    </cofactor>
</comment>
<dbReference type="Gene3D" id="3.50.50.60">
    <property type="entry name" value="FAD/NAD(P)-binding domain"/>
    <property type="match status" value="2"/>
</dbReference>
<dbReference type="EMBL" id="BLAH01000007">
    <property type="protein sequence ID" value="GES35118.1"/>
    <property type="molecule type" value="Genomic_DNA"/>
</dbReference>
<keyword evidence="5" id="KW-0521">NADP</keyword>
<evidence type="ECO:0000256" key="3">
    <source>
        <dbReference type="ARBA" id="ARBA00022630"/>
    </source>
</evidence>
<keyword evidence="4" id="KW-0274">FAD</keyword>
<dbReference type="Proteomes" id="UP000325466">
    <property type="component" value="Unassembled WGS sequence"/>
</dbReference>
<dbReference type="PANTHER" id="PTHR43098">
    <property type="entry name" value="L-ORNITHINE N(5)-MONOOXYGENASE-RELATED"/>
    <property type="match status" value="1"/>
</dbReference>
<evidence type="ECO:0000256" key="6">
    <source>
        <dbReference type="ARBA" id="ARBA00023002"/>
    </source>
</evidence>
<name>A0ABQ0YF05_9NOCA</name>
<comment type="similarity">
    <text evidence="2">Belongs to the FAD-binding monooxygenase family.</text>
</comment>
<evidence type="ECO:0000256" key="8">
    <source>
        <dbReference type="SAM" id="MobiDB-lite"/>
    </source>
</evidence>
<evidence type="ECO:0000256" key="1">
    <source>
        <dbReference type="ARBA" id="ARBA00001974"/>
    </source>
</evidence>
<dbReference type="InterPro" id="IPR020946">
    <property type="entry name" value="Flavin_mOase-like"/>
</dbReference>
<keyword evidence="7 9" id="KW-0503">Monooxygenase</keyword>
<feature type="region of interest" description="Disordered" evidence="8">
    <location>
        <begin position="1"/>
        <end position="29"/>
    </location>
</feature>
<dbReference type="InterPro" id="IPR036188">
    <property type="entry name" value="FAD/NAD-bd_sf"/>
</dbReference>
<dbReference type="SUPFAM" id="SSF51905">
    <property type="entry name" value="FAD/NAD(P)-binding domain"/>
    <property type="match status" value="2"/>
</dbReference>
<gene>
    <name evidence="9" type="ORF">RAJCM14343_0362</name>
</gene>
<sequence length="563" mass="63219">MSPDRTEIGMSTDRTENGMGTDRTENGMGTENTAEEFDAIVVGAGFSGIYMVHRLREMGLTVRAFEAADGVGGTWFWNRYPGARCDCISMEYAYTFSPELIEEWEWTERYPAQPEILRYLNFAADRLDVKKHFRFRTRVDSARFDDHTDRWTITTDSGDVAVAKYFVTAVGCLSTSQTPDFPGLNNFRGATYHTADWPREGVDFTGKRVGVIGTGSSGVQVIPLVAEQAEKLTVFQRTPAFSLDCGNRPLTEDEKREFKENIETFKATSKTTPSGQYTDTLEVGALDHSPEERWAVYEERWNRHRAIDLIAAYPDLFTNREANETIAEFFRSKIRAVVQDPELAEHLSPRTYPLGAKRITLDTNYFQTFNRENVELVSLREAPLEEFTDKGIRAGGTEHELDAVILATGFDAITGPLLKMDISGVGGETLREKWQDGPVTYLGIAVDGFPNMFMLTGPGSPNVLTNVVCAIEQHVEWTADCIERLEQRGARRFEALEPYTHDWTELNNELAKGTLYPEGNSWYTGANVPGKPRVIMSYVGGLNTYREICDAVAAEGYRGFAIK</sequence>
<accession>A0ABQ0YF05</accession>
<keyword evidence="10" id="KW-1185">Reference proteome</keyword>
<dbReference type="GO" id="GO:0018667">
    <property type="term" value="F:cyclohexanone monooxygenase activity"/>
    <property type="evidence" value="ECO:0007669"/>
    <property type="project" value="UniProtKB-EC"/>
</dbReference>
<dbReference type="EC" id="1.14.13.22" evidence="9"/>
<evidence type="ECO:0000256" key="4">
    <source>
        <dbReference type="ARBA" id="ARBA00022827"/>
    </source>
</evidence>
<evidence type="ECO:0000256" key="2">
    <source>
        <dbReference type="ARBA" id="ARBA00010139"/>
    </source>
</evidence>
<proteinExistence type="inferred from homology"/>
<evidence type="ECO:0000313" key="10">
    <source>
        <dbReference type="Proteomes" id="UP000325466"/>
    </source>
</evidence>
<dbReference type="PANTHER" id="PTHR43098:SF3">
    <property type="entry name" value="L-ORNITHINE N(5)-MONOOXYGENASE-RELATED"/>
    <property type="match status" value="1"/>
</dbReference>
<organism evidence="9 10">
    <name type="scientific">Rhodococcus aetherivorans</name>
    <dbReference type="NCBI Taxonomy" id="191292"/>
    <lineage>
        <taxon>Bacteria</taxon>
        <taxon>Bacillati</taxon>
        <taxon>Actinomycetota</taxon>
        <taxon>Actinomycetes</taxon>
        <taxon>Mycobacteriales</taxon>
        <taxon>Nocardiaceae</taxon>
        <taxon>Rhodococcus</taxon>
    </lineage>
</organism>
<keyword evidence="6 9" id="KW-0560">Oxidoreductase</keyword>